<dbReference type="EMBL" id="OX336425">
    <property type="protein sequence ID" value="CAI2768335.1"/>
    <property type="molecule type" value="Genomic_DNA"/>
</dbReference>
<evidence type="ECO:0000313" key="2">
    <source>
        <dbReference type="EMBL" id="CAI2768335.1"/>
    </source>
</evidence>
<name>A0A9W4TLS6_9FLAO</name>
<keyword evidence="1" id="KW-0812">Transmembrane</keyword>
<dbReference type="SUPFAM" id="SSF50494">
    <property type="entry name" value="Trypsin-like serine proteases"/>
    <property type="match status" value="1"/>
</dbReference>
<accession>A0A9W4TLS6</accession>
<dbReference type="AlphaFoldDB" id="A0A9W4TLS6"/>
<protein>
    <recommendedName>
        <fullName evidence="4">Peptidase S1 domain-containing protein</fullName>
    </recommendedName>
</protein>
<feature type="transmembrane region" description="Helical" evidence="1">
    <location>
        <begin position="63"/>
        <end position="88"/>
    </location>
</feature>
<evidence type="ECO:0000313" key="3">
    <source>
        <dbReference type="Proteomes" id="UP001152749"/>
    </source>
</evidence>
<evidence type="ECO:0008006" key="4">
    <source>
        <dbReference type="Google" id="ProtNLM"/>
    </source>
</evidence>
<sequence>MYEKLTMVATMLFILSMISERVVTFFKLWCVEGNSFLFFIVPKALDTSKKYEDATLENKRQRAILSINLTISFFIALISNASLFKMFTYDSETDVNFLLGWDFASLDLHAFGSMLVGCALTACFISLGSKFWHDMLDMLFYAKNLKEKLVDKATYEATSLKNLEQYLETNSYELAKIALEQNKIFIDSLSGIVNCYVGFSSDSKPVIILNSTLPFGGSYPHSLNGKLNYGQPFTVRTEIIYSYEIPKLHLNSGDNVYEQNNAYVNGTICCAVSKNNTEYLLTCAHVLTGGISQVTNTDSEGWLLNPTEKDIYSNDSNENAIGSWKYGEINNLFDAALIEIDLGIGEITNPVHSFESYPEEQLHKKVFVNGDINKSEGYVVGYQKQKIDFHYNGNTHQLKELIIISKNTIGNLKSLTEGGDSGALVYLTQEKKALGMVVGGNSQYTYAIPIERILSRTKTILT</sequence>
<keyword evidence="1" id="KW-1133">Transmembrane helix</keyword>
<feature type="transmembrane region" description="Helical" evidence="1">
    <location>
        <begin position="108"/>
        <end position="128"/>
    </location>
</feature>
<dbReference type="Proteomes" id="UP001152749">
    <property type="component" value="Chromosome"/>
</dbReference>
<evidence type="ECO:0000256" key="1">
    <source>
        <dbReference type="SAM" id="Phobius"/>
    </source>
</evidence>
<dbReference type="KEGG" id="fcs:TRV642_3561"/>
<organism evidence="2 3">
    <name type="scientific">Flavobacterium collinsii</name>
    <dbReference type="NCBI Taxonomy" id="1114861"/>
    <lineage>
        <taxon>Bacteria</taxon>
        <taxon>Pseudomonadati</taxon>
        <taxon>Bacteroidota</taxon>
        <taxon>Flavobacteriia</taxon>
        <taxon>Flavobacteriales</taxon>
        <taxon>Flavobacteriaceae</taxon>
        <taxon>Flavobacterium</taxon>
    </lineage>
</organism>
<gene>
    <name evidence="2" type="ORF">TRV642_3561</name>
</gene>
<proteinExistence type="predicted"/>
<keyword evidence="1" id="KW-0472">Membrane</keyword>
<dbReference type="InterPro" id="IPR009003">
    <property type="entry name" value="Peptidase_S1_PA"/>
</dbReference>
<reference evidence="2" key="1">
    <citation type="submission" date="2022-09" db="EMBL/GenBank/DDBJ databases">
        <authorList>
            <person name="Duchaud E."/>
        </authorList>
    </citation>
    <scope>NUCLEOTIDE SEQUENCE</scope>
    <source>
        <strain evidence="2">TRV642</strain>
    </source>
</reference>
<dbReference type="RefSeq" id="WP_263360974.1">
    <property type="nucleotide sequence ID" value="NZ_OX336425.1"/>
</dbReference>